<gene>
    <name evidence="3" type="ORF">ACEWY4_007173</name>
</gene>
<keyword evidence="2" id="KW-0732">Signal</keyword>
<feature type="region of interest" description="Disordered" evidence="1">
    <location>
        <begin position="703"/>
        <end position="724"/>
    </location>
</feature>
<feature type="compositionally biased region" description="Low complexity" evidence="1">
    <location>
        <begin position="335"/>
        <end position="365"/>
    </location>
</feature>
<protein>
    <submittedName>
        <fullName evidence="3">Uncharacterized protein</fullName>
    </submittedName>
</protein>
<sequence length="848" mass="93072">MRLKSNRDFLLRLCLGLLYCGQTCCVSLQIKNRHEMYVDYKPGDVWKGMITFGRGHSSENRNLENEGTRNDGKGQVAKDVQADAPSGSLVGAQNIGDWSSSKAAWARMRPTVQCTSDLMKFSAQGSGFSYLQLDRAGTPLSLSQLPLDCGYSIYKTLIGFVFVAPYDGCDVIKKDGSHLLQMIWQGNPVTLSCPMSQASQSLNDPLLENVQTTLAPPTKMPPTSTKPSQVQDLHQLMNFPPVTPPMSEEVSSFPHNPQPAEQQWMHPYFIYPGYYNSLPVKDSSAPTAAPTTAAAPTTEATSTAAKVPPQSQQQQWMHPYFMYPGYYNPLPVKDPSAPTAAPTTAAAPTTKATSTAAKVPPQSQQQQQWMHPYFIYPGYYNPLPVKDPSAPTAAPTTAAAPTTKATSTAAKVPPQSQQQQQWLHPYFIYPGYYNPLPVKDPSAPTAAPTTVAAPTTEATSTAAKVPPQSQQQQWMNPYFMYPGYYNPLPVKDPSAPTAAPTAAPTTVAAPTTEATSTAVKVPPQSQQQQWMHPYFMYPGYYNPLPVKDPSTPTAAPTTAAAPTTEATSTAAKVPPQSQQQQHWMHPYFMYPGYYNPLPVKDPSTPTAAPTTAAVPATEATSTASKVPSQSQQQQQWMHPYFIYPGYYNPLPVKDSSAPTAAPTTAATSTAAKVPPQSQQQQQQLMQQYWNPGYYNPQAFKDPSETTTVPATTATPTAAKVPPQSQQQQQFLNTYQFFNPYVFTPPQPVKDPVYTTAPTTTPSEQPTTKCPGKKPTSATMPSQSQEVDMYYKDPFKPFFVQFLNPSDLNKPKAKTKSWTQVFSHNYPFMNFERNPNPQNPMKDQAITPK</sequence>
<evidence type="ECO:0000313" key="4">
    <source>
        <dbReference type="Proteomes" id="UP001591681"/>
    </source>
</evidence>
<dbReference type="Proteomes" id="UP001591681">
    <property type="component" value="Unassembled WGS sequence"/>
</dbReference>
<dbReference type="EMBL" id="JBHFQA010000006">
    <property type="protein sequence ID" value="KAL2097966.1"/>
    <property type="molecule type" value="Genomic_DNA"/>
</dbReference>
<feature type="compositionally biased region" description="Low complexity" evidence="1">
    <location>
        <begin position="283"/>
        <end position="305"/>
    </location>
</feature>
<feature type="compositionally biased region" description="Polar residues" evidence="1">
    <location>
        <begin position="755"/>
        <end position="767"/>
    </location>
</feature>
<feature type="region of interest" description="Disordered" evidence="1">
    <location>
        <begin position="443"/>
        <end position="469"/>
    </location>
</feature>
<feature type="compositionally biased region" description="Low complexity" evidence="1">
    <location>
        <begin position="602"/>
        <end position="632"/>
    </location>
</feature>
<feature type="compositionally biased region" description="Low complexity" evidence="1">
    <location>
        <begin position="655"/>
        <end position="681"/>
    </location>
</feature>
<feature type="region of interest" description="Disordered" evidence="1">
    <location>
        <begin position="654"/>
        <end position="681"/>
    </location>
</feature>
<organism evidence="3 4">
    <name type="scientific">Coilia grayii</name>
    <name type="common">Gray's grenadier anchovy</name>
    <dbReference type="NCBI Taxonomy" id="363190"/>
    <lineage>
        <taxon>Eukaryota</taxon>
        <taxon>Metazoa</taxon>
        <taxon>Chordata</taxon>
        <taxon>Craniata</taxon>
        <taxon>Vertebrata</taxon>
        <taxon>Euteleostomi</taxon>
        <taxon>Actinopterygii</taxon>
        <taxon>Neopterygii</taxon>
        <taxon>Teleostei</taxon>
        <taxon>Clupei</taxon>
        <taxon>Clupeiformes</taxon>
        <taxon>Clupeoidei</taxon>
        <taxon>Engraulidae</taxon>
        <taxon>Coilinae</taxon>
        <taxon>Coilia</taxon>
    </lineage>
</organism>
<feature type="region of interest" description="Disordered" evidence="1">
    <location>
        <begin position="283"/>
        <end position="311"/>
    </location>
</feature>
<feature type="compositionally biased region" description="Low complexity" evidence="1">
    <location>
        <begin position="705"/>
        <end position="724"/>
    </location>
</feature>
<feature type="compositionally biased region" description="Low complexity" evidence="1">
    <location>
        <begin position="443"/>
        <end position="463"/>
    </location>
</feature>
<feature type="signal peptide" evidence="2">
    <location>
        <begin position="1"/>
        <end position="25"/>
    </location>
</feature>
<proteinExistence type="predicted"/>
<evidence type="ECO:0000256" key="1">
    <source>
        <dbReference type="SAM" id="MobiDB-lite"/>
    </source>
</evidence>
<feature type="region of interest" description="Disordered" evidence="1">
    <location>
        <begin position="548"/>
        <end position="580"/>
    </location>
</feature>
<keyword evidence="4" id="KW-1185">Reference proteome</keyword>
<reference evidence="3 4" key="1">
    <citation type="submission" date="2024-09" db="EMBL/GenBank/DDBJ databases">
        <title>A chromosome-level genome assembly of Gray's grenadier anchovy, Coilia grayii.</title>
        <authorList>
            <person name="Fu Z."/>
        </authorList>
    </citation>
    <scope>NUCLEOTIDE SEQUENCE [LARGE SCALE GENOMIC DNA]</scope>
    <source>
        <strain evidence="3">G4</strain>
        <tissue evidence="3">Muscle</tissue>
    </source>
</reference>
<feature type="region of interest" description="Disordered" evidence="1">
    <location>
        <begin position="334"/>
        <end position="365"/>
    </location>
</feature>
<evidence type="ECO:0000256" key="2">
    <source>
        <dbReference type="SAM" id="SignalP"/>
    </source>
</evidence>
<feature type="compositionally biased region" description="Low complexity" evidence="1">
    <location>
        <begin position="388"/>
        <end position="417"/>
    </location>
</feature>
<feature type="region of interest" description="Disordered" evidence="1">
    <location>
        <begin position="387"/>
        <end position="417"/>
    </location>
</feature>
<feature type="region of interest" description="Disordered" evidence="1">
    <location>
        <begin position="829"/>
        <end position="848"/>
    </location>
</feature>
<feature type="region of interest" description="Disordered" evidence="1">
    <location>
        <begin position="751"/>
        <end position="782"/>
    </location>
</feature>
<comment type="caution">
    <text evidence="3">The sequence shown here is derived from an EMBL/GenBank/DDBJ whole genome shotgun (WGS) entry which is preliminary data.</text>
</comment>
<accession>A0ABD1KG49</accession>
<name>A0ABD1KG49_9TELE</name>
<feature type="chain" id="PRO_5044744178" evidence="2">
    <location>
        <begin position="26"/>
        <end position="848"/>
    </location>
</feature>
<dbReference type="AlphaFoldDB" id="A0ABD1KG49"/>
<evidence type="ECO:0000313" key="3">
    <source>
        <dbReference type="EMBL" id="KAL2097966.1"/>
    </source>
</evidence>
<feature type="region of interest" description="Disordered" evidence="1">
    <location>
        <begin position="601"/>
        <end position="632"/>
    </location>
</feature>
<feature type="compositionally biased region" description="Low complexity" evidence="1">
    <location>
        <begin position="549"/>
        <end position="571"/>
    </location>
</feature>